<dbReference type="EMBL" id="JAAKZZ010000173">
    <property type="protein sequence ID" value="NGO70167.1"/>
    <property type="molecule type" value="Genomic_DNA"/>
</dbReference>
<dbReference type="Proteomes" id="UP000477722">
    <property type="component" value="Unassembled WGS sequence"/>
</dbReference>
<organism evidence="1 2">
    <name type="scientific">Streptomyces boncukensis</name>
    <dbReference type="NCBI Taxonomy" id="2711219"/>
    <lineage>
        <taxon>Bacteria</taxon>
        <taxon>Bacillati</taxon>
        <taxon>Actinomycetota</taxon>
        <taxon>Actinomycetes</taxon>
        <taxon>Kitasatosporales</taxon>
        <taxon>Streptomycetaceae</taxon>
        <taxon>Streptomyces</taxon>
    </lineage>
</organism>
<evidence type="ECO:0000313" key="2">
    <source>
        <dbReference type="Proteomes" id="UP000477722"/>
    </source>
</evidence>
<accession>A0A6G4WZY2</accession>
<dbReference type="AlphaFoldDB" id="A0A6G4WZY2"/>
<sequence>MKRRTFVVDAGALAAGTALATERGHRIGARDVDQFRTQLSSLYRTDHTAGSAPAQTRADRMESALTRVLSTGTYTTRVGRDLHAMLSELYSLQAWFGYDGAPVEKARRSAVEALTSAQLTGDPLLHVSALETFILLSVKADRAWEAASAVEYAYSLADAAHAGATVRLVIALREANVATHTGDLAAVRRALSRGVSYLGRMDCDTDVPGWARFAGVGEVDYATASMYLRARQPQRAVPFLRSAVSELGSGYSRNTAWYRAKLAGVLLQAGEDEEACAEMGAVLDTCDGITSNRLARRMRTFAHQAERVRTPAARDCAERIHETVATTAGSGKV</sequence>
<name>A0A6G4WZY2_9ACTN</name>
<proteinExistence type="predicted"/>
<protein>
    <recommendedName>
        <fullName evidence="3">Transcriptional regulator</fullName>
    </recommendedName>
</protein>
<gene>
    <name evidence="1" type="ORF">G5C65_17765</name>
</gene>
<comment type="caution">
    <text evidence="1">The sequence shown here is derived from an EMBL/GenBank/DDBJ whole genome shotgun (WGS) entry which is preliminary data.</text>
</comment>
<keyword evidence="2" id="KW-1185">Reference proteome</keyword>
<reference evidence="1 2" key="1">
    <citation type="submission" date="2020-02" db="EMBL/GenBank/DDBJ databases">
        <title>Whole-genome analyses of novel actinobacteria.</title>
        <authorList>
            <person name="Sahin N."/>
            <person name="Tatar D."/>
        </authorList>
    </citation>
    <scope>NUCLEOTIDE SEQUENCE [LARGE SCALE GENOMIC DNA]</scope>
    <source>
        <strain evidence="1 2">SB3404</strain>
    </source>
</reference>
<evidence type="ECO:0008006" key="3">
    <source>
        <dbReference type="Google" id="ProtNLM"/>
    </source>
</evidence>
<evidence type="ECO:0000313" key="1">
    <source>
        <dbReference type="EMBL" id="NGO70167.1"/>
    </source>
</evidence>